<dbReference type="PATRIC" id="fig|540747.5.peg.5198"/>
<accession>A0A0T5P8W6</accession>
<keyword evidence="3" id="KW-1185">Reference proteome</keyword>
<evidence type="ECO:0008006" key="5">
    <source>
        <dbReference type="Google" id="ProtNLM"/>
    </source>
</evidence>
<organism evidence="1 3">
    <name type="scientific">Roseovarius indicus</name>
    <dbReference type="NCBI Taxonomy" id="540747"/>
    <lineage>
        <taxon>Bacteria</taxon>
        <taxon>Pseudomonadati</taxon>
        <taxon>Pseudomonadota</taxon>
        <taxon>Alphaproteobacteria</taxon>
        <taxon>Rhodobacterales</taxon>
        <taxon>Roseobacteraceae</taxon>
        <taxon>Roseovarius</taxon>
    </lineage>
</organism>
<dbReference type="AlphaFoldDB" id="A0A0T5P8W6"/>
<dbReference type="EMBL" id="LAXI01000006">
    <property type="protein sequence ID" value="KRS17801.1"/>
    <property type="molecule type" value="Genomic_DNA"/>
</dbReference>
<evidence type="ECO:0000313" key="2">
    <source>
        <dbReference type="EMBL" id="QEW24700.1"/>
    </source>
</evidence>
<dbReference type="RefSeq" id="WP_057816211.1">
    <property type="nucleotide sequence ID" value="NZ_CP031598.1"/>
</dbReference>
<dbReference type="Proteomes" id="UP000051401">
    <property type="component" value="Unassembled WGS sequence"/>
</dbReference>
<evidence type="ECO:0000313" key="3">
    <source>
        <dbReference type="Proteomes" id="UP000051401"/>
    </source>
</evidence>
<name>A0A0T5P8W6_9RHOB</name>
<dbReference type="Proteomes" id="UP000325785">
    <property type="component" value="Chromosome"/>
</dbReference>
<evidence type="ECO:0000313" key="1">
    <source>
        <dbReference type="EMBL" id="KRS17801.1"/>
    </source>
</evidence>
<protein>
    <recommendedName>
        <fullName evidence="5">Peptide methionine sulfoxide reductase</fullName>
    </recommendedName>
</protein>
<gene>
    <name evidence="2" type="ORF">RIdsm_00483</name>
    <name evidence="1" type="ORF">XM52_11120</name>
</gene>
<sequence>MGHFTGRAGGKRYGVVRQAFAGGRAEKLVAEELGGADYVSLNLYRLGSGARLKPCEMPEEKVMRFVLELVPE</sequence>
<reference evidence="1 3" key="1">
    <citation type="submission" date="2015-04" db="EMBL/GenBank/DDBJ databases">
        <title>The draft genome sequence of Roseovarius indicus B108T.</title>
        <authorList>
            <person name="Li G."/>
            <person name="Lai Q."/>
            <person name="Shao Z."/>
            <person name="Yan P."/>
        </authorList>
    </citation>
    <scope>NUCLEOTIDE SEQUENCE [LARGE SCALE GENOMIC DNA]</scope>
    <source>
        <strain evidence="1 3">B108</strain>
    </source>
</reference>
<evidence type="ECO:0000313" key="4">
    <source>
        <dbReference type="Proteomes" id="UP000325785"/>
    </source>
</evidence>
<dbReference type="KEGG" id="rid:RIdsm_00483"/>
<dbReference type="OrthoDB" id="1189996at2"/>
<proteinExistence type="predicted"/>
<dbReference type="STRING" id="540747.SAMN04488031_107273"/>
<dbReference type="EMBL" id="CP031598">
    <property type="protein sequence ID" value="QEW24700.1"/>
    <property type="molecule type" value="Genomic_DNA"/>
</dbReference>
<reference evidence="2 4" key="2">
    <citation type="submission" date="2018-08" db="EMBL/GenBank/DDBJ databases">
        <title>Genetic Globetrotter - A new plasmid hitch-hiking vast phylogenetic and geographic distances.</title>
        <authorList>
            <person name="Vollmers J."/>
            <person name="Petersen J."/>
        </authorList>
    </citation>
    <scope>NUCLEOTIDE SEQUENCE [LARGE SCALE GENOMIC DNA]</scope>
    <source>
        <strain evidence="2 4">DSM 26383</strain>
    </source>
</reference>